<reference evidence="15" key="1">
    <citation type="submission" date="2023-01" db="EMBL/GenBank/DDBJ databases">
        <title>Genome assembly of the deep-sea coral Lophelia pertusa.</title>
        <authorList>
            <person name="Herrera S."/>
            <person name="Cordes E."/>
        </authorList>
    </citation>
    <scope>NUCLEOTIDE SEQUENCE</scope>
    <source>
        <strain evidence="15">USNM1676648</strain>
        <tissue evidence="15">Polyp</tissue>
    </source>
</reference>
<organism evidence="15 16">
    <name type="scientific">Desmophyllum pertusum</name>
    <dbReference type="NCBI Taxonomy" id="174260"/>
    <lineage>
        <taxon>Eukaryota</taxon>
        <taxon>Metazoa</taxon>
        <taxon>Cnidaria</taxon>
        <taxon>Anthozoa</taxon>
        <taxon>Hexacorallia</taxon>
        <taxon>Scleractinia</taxon>
        <taxon>Caryophylliina</taxon>
        <taxon>Caryophylliidae</taxon>
        <taxon>Desmophyllum</taxon>
    </lineage>
</organism>
<evidence type="ECO:0000256" key="12">
    <source>
        <dbReference type="PROSITE-ProRule" id="PRU00175"/>
    </source>
</evidence>
<evidence type="ECO:0000256" key="6">
    <source>
        <dbReference type="ARBA" id="ARBA00022723"/>
    </source>
</evidence>
<protein>
    <recommendedName>
        <fullName evidence="3">RING-type E3 ubiquitin transferase</fullName>
        <ecNumber evidence="3">2.3.2.27</ecNumber>
    </recommendedName>
</protein>
<dbReference type="Gene3D" id="3.30.40.10">
    <property type="entry name" value="Zinc/RING finger domain, C3HC4 (zinc finger)"/>
    <property type="match status" value="1"/>
</dbReference>
<dbReference type="InterPro" id="IPR058981">
    <property type="entry name" value="MGRN1/RNF157-like_N"/>
</dbReference>
<evidence type="ECO:0000256" key="8">
    <source>
        <dbReference type="ARBA" id="ARBA00022786"/>
    </source>
</evidence>
<dbReference type="PANTHER" id="PTHR22996:SF0">
    <property type="entry name" value="RE60872P-RELATED"/>
    <property type="match status" value="1"/>
</dbReference>
<dbReference type="InterPro" id="IPR013083">
    <property type="entry name" value="Znf_RING/FYVE/PHD"/>
</dbReference>
<dbReference type="PANTHER" id="PTHR22996">
    <property type="entry name" value="MAHOGUNIN"/>
    <property type="match status" value="1"/>
</dbReference>
<evidence type="ECO:0000256" key="9">
    <source>
        <dbReference type="ARBA" id="ARBA00022833"/>
    </source>
</evidence>
<dbReference type="EC" id="2.3.2.27" evidence="3"/>
<dbReference type="Pfam" id="PF13920">
    <property type="entry name" value="zf-C3HC4_3"/>
    <property type="match status" value="1"/>
</dbReference>
<keyword evidence="5" id="KW-0519">Myristate</keyword>
<keyword evidence="6" id="KW-0479">Metal-binding</keyword>
<sequence length="529" mass="58557">MGNRFSRQNEGVEDIDVSSNPYRYPPLSGKNFFADYFLMGGSKFDTPQPEAYLFGENSDLNLLNPKPVSFPYPQPPSNEPTKTLRSLVNLRKDSLKLLKSSDQESYSVEFIFDADVKCAVTVHFMATEDLSTGFAIYTSQEPLTSSPKTHFPKGSGQVYNSSPKHKVKPSLFAEEELNYCPVSHSHIPVVIQIDADEEEYLGHSNITLATFEKMSDGSYIIKPIKQKQMVDGLCYLLQEIYGIENKINQKSGKDEDNELEETGLECVICMSDMRDTLILPCRHLCLCRDCAESLRFQASNCPICRSPFHALLQISAYIKKQSSNSQENAHARGQSAWPGYEEIPLVEALNGTIKPDNIPEEAVARMRRRSASSIRSSGRRRVESARSQRNVERSLSACSGMSRPGTAPPSRNRVEQVEEPSQVEREEATLETKEDIAIPINGANATEIEEATSVHEEPVASPVFTLEPEQDEDVQDLQVHVDVSLPGTPLSSDISGRSSLSAGSASATTPTYIRLEEGTGETTVTTIPT</sequence>
<evidence type="ECO:0000256" key="2">
    <source>
        <dbReference type="ARBA" id="ARBA00004906"/>
    </source>
</evidence>
<dbReference type="GO" id="GO:0016567">
    <property type="term" value="P:protein ubiquitination"/>
    <property type="evidence" value="ECO:0007669"/>
    <property type="project" value="UniProtKB-ARBA"/>
</dbReference>
<comment type="catalytic activity">
    <reaction evidence="1">
        <text>S-ubiquitinyl-[E2 ubiquitin-conjugating enzyme]-L-cysteine + [acceptor protein]-L-lysine = [E2 ubiquitin-conjugating enzyme]-L-cysteine + N(6)-ubiquitinyl-[acceptor protein]-L-lysine.</text>
        <dbReference type="EC" id="2.3.2.27"/>
    </reaction>
</comment>
<evidence type="ECO:0000256" key="5">
    <source>
        <dbReference type="ARBA" id="ARBA00022707"/>
    </source>
</evidence>
<dbReference type="InterPro" id="IPR045194">
    <property type="entry name" value="MGRN1/RNF157-like"/>
</dbReference>
<comment type="similarity">
    <text evidence="11">Belongs to the RING-type zinc finger family. LOG2 subfamily.</text>
</comment>
<evidence type="ECO:0000256" key="3">
    <source>
        <dbReference type="ARBA" id="ARBA00012483"/>
    </source>
</evidence>
<keyword evidence="9" id="KW-0862">Zinc</keyword>
<dbReference type="InterPro" id="IPR001841">
    <property type="entry name" value="Znf_RING"/>
</dbReference>
<dbReference type="InterPro" id="IPR045195">
    <property type="entry name" value="LOG2-like_mRING_C3HC5"/>
</dbReference>
<proteinExistence type="inferred from homology"/>
<dbReference type="SMART" id="SM00184">
    <property type="entry name" value="RING"/>
    <property type="match status" value="1"/>
</dbReference>
<evidence type="ECO:0000256" key="4">
    <source>
        <dbReference type="ARBA" id="ARBA00022679"/>
    </source>
</evidence>
<feature type="compositionally biased region" description="Basic and acidic residues" evidence="13">
    <location>
        <begin position="380"/>
        <end position="392"/>
    </location>
</feature>
<dbReference type="OrthoDB" id="10014838at2759"/>
<dbReference type="GO" id="GO:0061630">
    <property type="term" value="F:ubiquitin protein ligase activity"/>
    <property type="evidence" value="ECO:0007669"/>
    <property type="project" value="UniProtKB-EC"/>
</dbReference>
<name>A0A9X0CIR0_9CNID</name>
<dbReference type="EMBL" id="MU827778">
    <property type="protein sequence ID" value="KAJ7340193.1"/>
    <property type="molecule type" value="Genomic_DNA"/>
</dbReference>
<evidence type="ECO:0000256" key="11">
    <source>
        <dbReference type="ARBA" id="ARBA00025721"/>
    </source>
</evidence>
<dbReference type="CDD" id="cd16789">
    <property type="entry name" value="mRING-HC-C3HC5_MGRN1-like"/>
    <property type="match status" value="1"/>
</dbReference>
<comment type="caution">
    <text evidence="15">The sequence shown here is derived from an EMBL/GenBank/DDBJ whole genome shotgun (WGS) entry which is preliminary data.</text>
</comment>
<accession>A0A9X0CIR0</accession>
<keyword evidence="7 12" id="KW-0863">Zinc-finger</keyword>
<dbReference type="GO" id="GO:0005737">
    <property type="term" value="C:cytoplasm"/>
    <property type="evidence" value="ECO:0007669"/>
    <property type="project" value="TreeGrafter"/>
</dbReference>
<gene>
    <name evidence="15" type="ORF">OS493_002924</name>
</gene>
<dbReference type="AlphaFoldDB" id="A0A9X0CIR0"/>
<feature type="domain" description="RING-type" evidence="14">
    <location>
        <begin position="266"/>
        <end position="305"/>
    </location>
</feature>
<dbReference type="Pfam" id="PF26192">
    <property type="entry name" value="RNF157-like_N"/>
    <property type="match status" value="1"/>
</dbReference>
<feature type="region of interest" description="Disordered" evidence="13">
    <location>
        <begin position="1"/>
        <end position="20"/>
    </location>
</feature>
<evidence type="ECO:0000313" key="16">
    <source>
        <dbReference type="Proteomes" id="UP001163046"/>
    </source>
</evidence>
<dbReference type="GO" id="GO:0008270">
    <property type="term" value="F:zinc ion binding"/>
    <property type="evidence" value="ECO:0007669"/>
    <property type="project" value="UniProtKB-KW"/>
</dbReference>
<evidence type="ECO:0000256" key="1">
    <source>
        <dbReference type="ARBA" id="ARBA00000900"/>
    </source>
</evidence>
<evidence type="ECO:0000256" key="10">
    <source>
        <dbReference type="ARBA" id="ARBA00023288"/>
    </source>
</evidence>
<evidence type="ECO:0000259" key="14">
    <source>
        <dbReference type="PROSITE" id="PS50089"/>
    </source>
</evidence>
<evidence type="ECO:0000256" key="7">
    <source>
        <dbReference type="ARBA" id="ARBA00022771"/>
    </source>
</evidence>
<evidence type="ECO:0000256" key="13">
    <source>
        <dbReference type="SAM" id="MobiDB-lite"/>
    </source>
</evidence>
<feature type="compositionally biased region" description="Basic and acidic residues" evidence="13">
    <location>
        <begin position="412"/>
        <end position="426"/>
    </location>
</feature>
<dbReference type="PROSITE" id="PS50089">
    <property type="entry name" value="ZF_RING_2"/>
    <property type="match status" value="1"/>
</dbReference>
<keyword evidence="4" id="KW-0808">Transferase</keyword>
<keyword evidence="10" id="KW-0449">Lipoprotein</keyword>
<keyword evidence="16" id="KW-1185">Reference proteome</keyword>
<dbReference type="Proteomes" id="UP001163046">
    <property type="component" value="Unassembled WGS sequence"/>
</dbReference>
<evidence type="ECO:0000313" key="15">
    <source>
        <dbReference type="EMBL" id="KAJ7340193.1"/>
    </source>
</evidence>
<dbReference type="SUPFAM" id="SSF57850">
    <property type="entry name" value="RING/U-box"/>
    <property type="match status" value="1"/>
</dbReference>
<dbReference type="FunFam" id="3.30.40.10:FF:000013">
    <property type="entry name" value="E3 ubiquitin-protein ligase MGRN1 isoform 1"/>
    <property type="match status" value="1"/>
</dbReference>
<feature type="region of interest" description="Disordered" evidence="13">
    <location>
        <begin position="366"/>
        <end position="426"/>
    </location>
</feature>
<keyword evidence="8" id="KW-0833">Ubl conjugation pathway</keyword>
<comment type="pathway">
    <text evidence="2">Protein modification; protein ubiquitination.</text>
</comment>